<dbReference type="RefSeq" id="WP_029159046.1">
    <property type="nucleotide sequence ID" value="NZ_CP009933.1"/>
</dbReference>
<evidence type="ECO:0000313" key="3">
    <source>
        <dbReference type="Proteomes" id="UP000033115"/>
    </source>
</evidence>
<dbReference type="HOGENOM" id="CLU_303604_0_0_9"/>
<dbReference type="Gene3D" id="2.60.40.1220">
    <property type="match status" value="3"/>
</dbReference>
<evidence type="ECO:0000313" key="2">
    <source>
        <dbReference type="EMBL" id="AKA70863.1"/>
    </source>
</evidence>
<dbReference type="KEGG" id="csq:CSCA_3738"/>
<dbReference type="InterPro" id="IPR014755">
    <property type="entry name" value="Cu-Rt/internalin_Ig-like"/>
</dbReference>
<accession>A0A0E3M7L2</accession>
<name>A0A0E3M7L2_CLOSL</name>
<reference evidence="2 3" key="1">
    <citation type="journal article" date="2015" name="J. Biotechnol.">
        <title>Complete genome sequence of a malodorant-producing acetogen, Clostridium scatologenes ATCC 25775(T).</title>
        <authorList>
            <person name="Zhu Z."/>
            <person name="Guo T."/>
            <person name="Zheng H."/>
            <person name="Song T."/>
            <person name="Ouyang P."/>
            <person name="Xie J."/>
        </authorList>
    </citation>
    <scope>NUCLEOTIDE SEQUENCE [LARGE SCALE GENOMIC DNA]</scope>
    <source>
        <strain evidence="2 3">ATCC 25775</strain>
    </source>
</reference>
<dbReference type="EMBL" id="CP009933">
    <property type="protein sequence ID" value="AKA70863.1"/>
    <property type="molecule type" value="Genomic_DNA"/>
</dbReference>
<evidence type="ECO:0000256" key="1">
    <source>
        <dbReference type="ARBA" id="ARBA00022729"/>
    </source>
</evidence>
<dbReference type="AlphaFoldDB" id="A0A0E3M7L2"/>
<keyword evidence="1" id="KW-0732">Signal</keyword>
<sequence>MTVNGVAGNTTAGTDKFDFQKPTIDSVSALDAKTIVVNFSEKVDSVTALSNASYTLYNVQTGDAKKLDGTTLAGFTATAAFTDASQKSVKLVLTVPADTAGYPMNGLSNGNYMLYVTGVNDVATIPNTIVANSNVTFTGTTTPSTTAPILVSSTFNSASGAVTLTFDKPTTGAAPADDKVSFQVGSNTVLLKNATDFTGIAAGSTVSFTVAPTTLAKINALGANPQIVLADSAFTDGTNATVAATSTPSIVAGPVLNSVTYDENTNTVVYKFSKTIDVTKITTFTNKFKLGGVYIDANAAAKFNNTANSTDLSFKLSDADAQAIELLLRGGALTASVDANTVQDTDATPNKNVTASSSATLVAGTTYTKDTTAPNLVSAKFNADSKVLALTFDKAVRNDVSDLSLANIKVYKDDNGTAGLQTTGNTPDTVATPLTGITNGSLVTDATGAHVATADTESTTIYIKDVDNAGAANIGTILAAVPAGTDLYVDLATGAVKDANTNATTSEQSVKVTNVAISNSSAITSATTVVPNNLGSVTVSFKNVSGSVAMDSTTATNPANYNLYLTANPLAKVEISSISMSADNTAATLLLKTPLTASSTSYSINTTGIKTATGAAGDINSSILVSPATAMTFNSPAAAEVATNLATTGTPTLTDTDKSGTVTAGDKIDIVFNEPIKLPAGFDASSLTVSGGHSLGTSTVALSADAKTLTITVGSGATIVANDTITLPLTITNYENTALDTTKKTTAGLVVANNNSPIIKSAVYTDTNADGKVDAGDTLVVTFDQNVTAAEGATLTGDFKLNTDATKVSAVTLNGATATLTLKDGADLVGGNVTITAAQTDINNVWGSHAVDATGKAVTYSDTTAPTVTGISYKAHALTFTFSEAVNDLTKTNANDLAAALAAKLNVSGGSLGTAYTVATLSNDGKSVTITLDGTEALDQYSTISIAAGAFGTATNELKDASGNVAVRGQGTPYTLTITQ</sequence>
<organism evidence="2 3">
    <name type="scientific">Clostridium scatologenes</name>
    <dbReference type="NCBI Taxonomy" id="1548"/>
    <lineage>
        <taxon>Bacteria</taxon>
        <taxon>Bacillati</taxon>
        <taxon>Bacillota</taxon>
        <taxon>Clostridia</taxon>
        <taxon>Eubacteriales</taxon>
        <taxon>Clostridiaceae</taxon>
        <taxon>Clostridium</taxon>
    </lineage>
</organism>
<keyword evidence="3" id="KW-1185">Reference proteome</keyword>
<gene>
    <name evidence="2" type="ORF">CSCA_3738</name>
</gene>
<proteinExistence type="predicted"/>
<protein>
    <submittedName>
        <fullName evidence="2">Uncharacterized protein</fullName>
    </submittedName>
</protein>
<dbReference type="Proteomes" id="UP000033115">
    <property type="component" value="Chromosome"/>
</dbReference>